<reference evidence="1 2" key="1">
    <citation type="journal article" date="2014" name="Environ. Microbiol.">
        <title>Comparative genomics of the marine bacterial genus Glaciecola reveals the high degree of genomic diversity and genomic characteristic for cold adaptation.</title>
        <authorList>
            <person name="Qin Q.L."/>
            <person name="Xie B.B."/>
            <person name="Yu Y."/>
            <person name="Shu Y.L."/>
            <person name="Rong J.C."/>
            <person name="Zhang Y.J."/>
            <person name="Zhao D.L."/>
            <person name="Chen X.L."/>
            <person name="Zhang X.Y."/>
            <person name="Chen B."/>
            <person name="Zhou B.C."/>
            <person name="Zhang Y.Z."/>
        </authorList>
    </citation>
    <scope>NUCLEOTIDE SEQUENCE [LARGE SCALE GENOMIC DNA]</scope>
    <source>
        <strain evidence="1 2">NO2</strain>
    </source>
</reference>
<gene>
    <name evidence="1" type="ORF">GAGA_4659</name>
</gene>
<dbReference type="Proteomes" id="UP000008372">
    <property type="component" value="Unassembled WGS sequence"/>
</dbReference>
<proteinExistence type="predicted"/>
<organism evidence="1 2">
    <name type="scientific">Paraglaciecola agarilytica NO2</name>
    <dbReference type="NCBI Taxonomy" id="1125747"/>
    <lineage>
        <taxon>Bacteria</taxon>
        <taxon>Pseudomonadati</taxon>
        <taxon>Pseudomonadota</taxon>
        <taxon>Gammaproteobacteria</taxon>
        <taxon>Alteromonadales</taxon>
        <taxon>Alteromonadaceae</taxon>
        <taxon>Paraglaciecola</taxon>
    </lineage>
</organism>
<sequence length="164" mass="18960">MQIKLLNYLSVNRTLIRRFWPFGLILLLLSFVYLNSIDNVNTQHGAQCELIETQTCVATLDDREFAGRLLQNPQVEEELQIELIYPSQYDLQQSYIQGINMYMGQTALLNMSMESDAERIVSKNTFFLGACSERNMRWQLVLLFVNAASGDEKRVFLILKPSIK</sequence>
<comment type="caution">
    <text evidence="1">The sequence shown here is derived from an EMBL/GenBank/DDBJ whole genome shotgun (WGS) entry which is preliminary data.</text>
</comment>
<accession>A0ABQ0IDZ1</accession>
<evidence type="ECO:0000313" key="2">
    <source>
        <dbReference type="Proteomes" id="UP000008372"/>
    </source>
</evidence>
<dbReference type="EMBL" id="BAEK01000085">
    <property type="protein sequence ID" value="GAC07483.1"/>
    <property type="molecule type" value="Genomic_DNA"/>
</dbReference>
<protein>
    <submittedName>
        <fullName evidence="1">Uncharacterized protein</fullName>
    </submittedName>
</protein>
<keyword evidence="2" id="KW-1185">Reference proteome</keyword>
<name>A0ABQ0IDZ1_9ALTE</name>
<evidence type="ECO:0000313" key="1">
    <source>
        <dbReference type="EMBL" id="GAC07483.1"/>
    </source>
</evidence>